<gene>
    <name evidence="3" type="ORF">CLV67_108143</name>
</gene>
<keyword evidence="2" id="KW-0472">Membrane</keyword>
<dbReference type="OrthoDB" id="5178692at2"/>
<proteinExistence type="predicted"/>
<keyword evidence="2" id="KW-0812">Transmembrane</keyword>
<evidence type="ECO:0008006" key="5">
    <source>
        <dbReference type="Google" id="ProtNLM"/>
    </source>
</evidence>
<feature type="transmembrane region" description="Helical" evidence="2">
    <location>
        <begin position="12"/>
        <end position="33"/>
    </location>
</feature>
<evidence type="ECO:0000313" key="4">
    <source>
        <dbReference type="Proteomes" id="UP000239415"/>
    </source>
</evidence>
<evidence type="ECO:0000313" key="3">
    <source>
        <dbReference type="EMBL" id="PRX20345.1"/>
    </source>
</evidence>
<protein>
    <recommendedName>
        <fullName evidence="5">Nitrate/nitrite sensing protein</fullName>
    </recommendedName>
</protein>
<evidence type="ECO:0000256" key="2">
    <source>
        <dbReference type="SAM" id="Phobius"/>
    </source>
</evidence>
<keyword evidence="2" id="KW-1133">Transmembrane helix</keyword>
<reference evidence="3 4" key="1">
    <citation type="submission" date="2018-03" db="EMBL/GenBank/DDBJ databases">
        <title>Genomic Encyclopedia of Archaeal and Bacterial Type Strains, Phase II (KMG-II): from individual species to whole genera.</title>
        <authorList>
            <person name="Goeker M."/>
        </authorList>
    </citation>
    <scope>NUCLEOTIDE SEQUENCE [LARGE SCALE GENOMIC DNA]</scope>
    <source>
        <strain evidence="3 4">DSM 43146</strain>
    </source>
</reference>
<dbReference type="Proteomes" id="UP000239415">
    <property type="component" value="Unassembled WGS sequence"/>
</dbReference>
<evidence type="ECO:0000256" key="1">
    <source>
        <dbReference type="SAM" id="MobiDB-lite"/>
    </source>
</evidence>
<dbReference type="AlphaFoldDB" id="A0A2T0KAX1"/>
<feature type="transmembrane region" description="Helical" evidence="2">
    <location>
        <begin position="306"/>
        <end position="324"/>
    </location>
</feature>
<name>A0A2T0KAX1_9ACTN</name>
<dbReference type="EMBL" id="PVMZ01000008">
    <property type="protein sequence ID" value="PRX20345.1"/>
    <property type="molecule type" value="Genomic_DNA"/>
</dbReference>
<organism evidence="3 4">
    <name type="scientific">Actinoplanes italicus</name>
    <dbReference type="NCBI Taxonomy" id="113567"/>
    <lineage>
        <taxon>Bacteria</taxon>
        <taxon>Bacillati</taxon>
        <taxon>Actinomycetota</taxon>
        <taxon>Actinomycetes</taxon>
        <taxon>Micromonosporales</taxon>
        <taxon>Micromonosporaceae</taxon>
        <taxon>Actinoplanes</taxon>
    </lineage>
</organism>
<comment type="caution">
    <text evidence="3">The sequence shown here is derived from an EMBL/GenBank/DDBJ whole genome shotgun (WGS) entry which is preliminary data.</text>
</comment>
<sequence>MSVSVKSRRSRFGSALAVVLTVLVVLPTAVLFLRVLNENTTQRDDTELKQKGIEYLAELAPLISALAESQSSALQGVTAEPASLTAAVARVQGVDENLGDDLDTSSRWAGLKEKIGRLPGISGTAEQVYEAHIEVSDLALELYSEIRENSRLNQDQQSDIWYLQETVTVNMPEAVTHVSRMADLANMVAAAKERQRAALAVLFGAEIKAVEESVAELTDNLQAAAEDTESSTLASNTVNNLDQFRQGVENANRGAHLGSTPDVSVLVTAQSSLTNALKALSTVLLKEMSTLLEDRLDDLNYRRAEAWVMLSVSIVLLIGAAFVARGRAARTGLDSGMSGRDVSVLSDAPGNSAPASNGYGNSPYDPVPAYGDNPNYGSGAGRERSGALR</sequence>
<keyword evidence="4" id="KW-1185">Reference proteome</keyword>
<accession>A0A2T0KAX1</accession>
<feature type="region of interest" description="Disordered" evidence="1">
    <location>
        <begin position="344"/>
        <end position="389"/>
    </location>
</feature>